<evidence type="ECO:0008006" key="4">
    <source>
        <dbReference type="Google" id="ProtNLM"/>
    </source>
</evidence>
<dbReference type="RefSeq" id="WP_235724656.1">
    <property type="nucleotide sequence ID" value="NZ_JAKGCU010000016.1"/>
</dbReference>
<organism evidence="2 3">
    <name type="scientific">Gordonia tangerina</name>
    <dbReference type="NCBI Taxonomy" id="2911060"/>
    <lineage>
        <taxon>Bacteria</taxon>
        <taxon>Bacillati</taxon>
        <taxon>Actinomycetota</taxon>
        <taxon>Actinomycetes</taxon>
        <taxon>Mycobacteriales</taxon>
        <taxon>Gordoniaceae</taxon>
        <taxon>Gordonia</taxon>
    </lineage>
</organism>
<accession>A0ABS9DNX5</accession>
<reference evidence="2" key="1">
    <citation type="submission" date="2022-01" db="EMBL/GenBank/DDBJ databases">
        <title>Gordonia xiamenensis sp. nov., isolated from surface seawater in Xiamen.</title>
        <authorList>
            <person name="He Y.F."/>
        </authorList>
    </citation>
    <scope>NUCLEOTIDE SEQUENCE</scope>
    <source>
        <strain evidence="2">GW1C4-4</strain>
    </source>
</reference>
<sequence>MSIWRNKEFVARSVEAQRCYMMLLAQKDINNAGVQPLMIRKWARACADTTEDDIVRALDELQAHRFLCYDTDTEELFIRTFIRNDGIIKQPNVMKNALRVAEQTESPILRKALAAELDSLRRSDASEAASRILPDNAETLPEPFNPSGTPLEPCGDGDGEGVTKRSEVTSTSTPVVPRNRGTRLHEEWMPEKSVIDEMRGECPNIDLEAEHRKFVDYWMSKSGKDATKVDWNRTWRNWIRNARPRPQSRAAPQSTTDARIAAAQALKDPDDNVHQLQLRGHA</sequence>
<proteinExistence type="predicted"/>
<evidence type="ECO:0000256" key="1">
    <source>
        <dbReference type="SAM" id="MobiDB-lite"/>
    </source>
</evidence>
<evidence type="ECO:0000313" key="3">
    <source>
        <dbReference type="Proteomes" id="UP001108089"/>
    </source>
</evidence>
<evidence type="ECO:0000313" key="2">
    <source>
        <dbReference type="EMBL" id="MCF3939930.1"/>
    </source>
</evidence>
<keyword evidence="3" id="KW-1185">Reference proteome</keyword>
<feature type="region of interest" description="Disordered" evidence="1">
    <location>
        <begin position="128"/>
        <end position="178"/>
    </location>
</feature>
<comment type="caution">
    <text evidence="2">The sequence shown here is derived from an EMBL/GenBank/DDBJ whole genome shotgun (WGS) entry which is preliminary data.</text>
</comment>
<dbReference type="Proteomes" id="UP001108089">
    <property type="component" value="Unassembled WGS sequence"/>
</dbReference>
<name>A0ABS9DNX5_9ACTN</name>
<protein>
    <recommendedName>
        <fullName evidence="4">Helix-turn-helix domain-containing protein</fullName>
    </recommendedName>
</protein>
<gene>
    <name evidence="2" type="ORF">L1892_16255</name>
</gene>
<dbReference type="EMBL" id="JAKGCU010000016">
    <property type="protein sequence ID" value="MCF3939930.1"/>
    <property type="molecule type" value="Genomic_DNA"/>
</dbReference>